<dbReference type="Proteomes" id="UP000813444">
    <property type="component" value="Unassembled WGS sequence"/>
</dbReference>
<feature type="transmembrane region" description="Helical" evidence="6">
    <location>
        <begin position="48"/>
        <end position="69"/>
    </location>
</feature>
<dbReference type="EMBL" id="JAGPNK010000010">
    <property type="protein sequence ID" value="KAH7312592.1"/>
    <property type="molecule type" value="Genomic_DNA"/>
</dbReference>
<evidence type="ECO:0000256" key="1">
    <source>
        <dbReference type="ARBA" id="ARBA00004141"/>
    </source>
</evidence>
<keyword evidence="3 6" id="KW-1133">Transmembrane helix</keyword>
<dbReference type="InterPro" id="IPR049326">
    <property type="entry name" value="Rhodopsin_dom_fungi"/>
</dbReference>
<feature type="transmembrane region" description="Helical" evidence="6">
    <location>
        <begin position="6"/>
        <end position="27"/>
    </location>
</feature>
<sequence>MPIGGAGPSSVAAMWSLTTVTLIFVLLRMYTRYFYIHSIGIDDHVYNFAFLLLLMYTIFITISATYGFGQSMANIEDPQDMVNAVFFEAIGQLFAVTGMAVAKWSLGLFLLRIVTLTWHKVIIWGVMTTLMGASISVCFVFMLQCTPPAYLWDRRIPGGFCHIDSTPVSFLLCISCVVADFFFALFPWIFIWGLQMNQREKVVILVSMSLGVLAGACGIWRTLEVPQLSSPDYLRDTVGLIVWSAAEIAVTMICISIPVCRPLYKKYIDKLTSTGGSKGHDNPPSHDMPLRTFGGSTMHRLPEEASGPGYNIANSTHKLGSSSKTYALARAAKEPNSSDEEILGPEYRHLRGKQTEEGNGIYVTQEYRVSST</sequence>
<comment type="similarity">
    <text evidence="5">Belongs to the SAT4 family.</text>
</comment>
<feature type="transmembrane region" description="Helical" evidence="6">
    <location>
        <begin position="202"/>
        <end position="221"/>
    </location>
</feature>
<dbReference type="Pfam" id="PF20684">
    <property type="entry name" value="Fung_rhodopsin"/>
    <property type="match status" value="1"/>
</dbReference>
<feature type="transmembrane region" description="Helical" evidence="6">
    <location>
        <begin position="121"/>
        <end position="143"/>
    </location>
</feature>
<feature type="transmembrane region" description="Helical" evidence="6">
    <location>
        <begin position="241"/>
        <end position="260"/>
    </location>
</feature>
<reference evidence="8" key="1">
    <citation type="journal article" date="2021" name="Nat. Commun.">
        <title>Genetic determinants of endophytism in the Arabidopsis root mycobiome.</title>
        <authorList>
            <person name="Mesny F."/>
            <person name="Miyauchi S."/>
            <person name="Thiergart T."/>
            <person name="Pickel B."/>
            <person name="Atanasova L."/>
            <person name="Karlsson M."/>
            <person name="Huettel B."/>
            <person name="Barry K.W."/>
            <person name="Haridas S."/>
            <person name="Chen C."/>
            <person name="Bauer D."/>
            <person name="Andreopoulos W."/>
            <person name="Pangilinan J."/>
            <person name="LaButti K."/>
            <person name="Riley R."/>
            <person name="Lipzen A."/>
            <person name="Clum A."/>
            <person name="Drula E."/>
            <person name="Henrissat B."/>
            <person name="Kohler A."/>
            <person name="Grigoriev I.V."/>
            <person name="Martin F.M."/>
            <person name="Hacquard S."/>
        </authorList>
    </citation>
    <scope>NUCLEOTIDE SEQUENCE</scope>
    <source>
        <strain evidence="8">MPI-CAGE-CH-0235</strain>
    </source>
</reference>
<feature type="transmembrane region" description="Helical" evidence="6">
    <location>
        <begin position="89"/>
        <end position="114"/>
    </location>
</feature>
<organism evidence="8 9">
    <name type="scientific">Stachybotrys elegans</name>
    <dbReference type="NCBI Taxonomy" id="80388"/>
    <lineage>
        <taxon>Eukaryota</taxon>
        <taxon>Fungi</taxon>
        <taxon>Dikarya</taxon>
        <taxon>Ascomycota</taxon>
        <taxon>Pezizomycotina</taxon>
        <taxon>Sordariomycetes</taxon>
        <taxon>Hypocreomycetidae</taxon>
        <taxon>Hypocreales</taxon>
        <taxon>Stachybotryaceae</taxon>
        <taxon>Stachybotrys</taxon>
    </lineage>
</organism>
<evidence type="ECO:0000313" key="8">
    <source>
        <dbReference type="EMBL" id="KAH7312592.1"/>
    </source>
</evidence>
<feature type="transmembrane region" description="Helical" evidence="6">
    <location>
        <begin position="168"/>
        <end position="190"/>
    </location>
</feature>
<keyword evidence="2 6" id="KW-0812">Transmembrane</keyword>
<keyword evidence="4 6" id="KW-0472">Membrane</keyword>
<dbReference type="GO" id="GO:0016020">
    <property type="term" value="C:membrane"/>
    <property type="evidence" value="ECO:0007669"/>
    <property type="project" value="UniProtKB-SubCell"/>
</dbReference>
<name>A0A8K0SK94_9HYPO</name>
<dbReference type="PANTHER" id="PTHR33048">
    <property type="entry name" value="PTH11-LIKE INTEGRAL MEMBRANE PROTEIN (AFU_ORTHOLOGUE AFUA_5G11245)"/>
    <property type="match status" value="1"/>
</dbReference>
<gene>
    <name evidence="8" type="ORF">B0I35DRAFT_59363</name>
</gene>
<comment type="subcellular location">
    <subcellularLocation>
        <location evidence="1">Membrane</location>
        <topology evidence="1">Multi-pass membrane protein</topology>
    </subcellularLocation>
</comment>
<accession>A0A8K0SK94</accession>
<evidence type="ECO:0000313" key="9">
    <source>
        <dbReference type="Proteomes" id="UP000813444"/>
    </source>
</evidence>
<feature type="domain" description="Rhodopsin" evidence="7">
    <location>
        <begin position="27"/>
        <end position="266"/>
    </location>
</feature>
<evidence type="ECO:0000256" key="2">
    <source>
        <dbReference type="ARBA" id="ARBA00022692"/>
    </source>
</evidence>
<evidence type="ECO:0000256" key="4">
    <source>
        <dbReference type="ARBA" id="ARBA00023136"/>
    </source>
</evidence>
<keyword evidence="9" id="KW-1185">Reference proteome</keyword>
<evidence type="ECO:0000259" key="7">
    <source>
        <dbReference type="Pfam" id="PF20684"/>
    </source>
</evidence>
<evidence type="ECO:0000256" key="6">
    <source>
        <dbReference type="SAM" id="Phobius"/>
    </source>
</evidence>
<dbReference type="AlphaFoldDB" id="A0A8K0SK94"/>
<dbReference type="PANTHER" id="PTHR33048:SF93">
    <property type="entry name" value="INTEGRAL MEMBRANE PROTEIN"/>
    <property type="match status" value="1"/>
</dbReference>
<evidence type="ECO:0000256" key="5">
    <source>
        <dbReference type="ARBA" id="ARBA00038359"/>
    </source>
</evidence>
<dbReference type="OrthoDB" id="3923077at2759"/>
<evidence type="ECO:0000256" key="3">
    <source>
        <dbReference type="ARBA" id="ARBA00022989"/>
    </source>
</evidence>
<comment type="caution">
    <text evidence="8">The sequence shown here is derived from an EMBL/GenBank/DDBJ whole genome shotgun (WGS) entry which is preliminary data.</text>
</comment>
<dbReference type="InterPro" id="IPR052337">
    <property type="entry name" value="SAT4-like"/>
</dbReference>
<proteinExistence type="inferred from homology"/>
<protein>
    <recommendedName>
        <fullName evidence="7">Rhodopsin domain-containing protein</fullName>
    </recommendedName>
</protein>